<dbReference type="AlphaFoldDB" id="A0A1Q3BWW7"/>
<dbReference type="Proteomes" id="UP000187406">
    <property type="component" value="Unassembled WGS sequence"/>
</dbReference>
<dbReference type="FunCoup" id="A0A1Q3BWW7">
    <property type="interactions" value="1226"/>
</dbReference>
<feature type="compositionally biased region" description="Polar residues" evidence="1">
    <location>
        <begin position="123"/>
        <end position="133"/>
    </location>
</feature>
<dbReference type="Gene3D" id="1.20.1280.50">
    <property type="match status" value="1"/>
</dbReference>
<evidence type="ECO:0000259" key="2">
    <source>
        <dbReference type="SMART" id="SM00256"/>
    </source>
</evidence>
<dbReference type="PANTHER" id="PTHR39741">
    <property type="entry name" value="F-BOX DOMAIN CONTAINING PROTEIN, EXPRESSED"/>
    <property type="match status" value="1"/>
</dbReference>
<comment type="caution">
    <text evidence="3">The sequence shown here is derived from an EMBL/GenBank/DDBJ whole genome shotgun (WGS) entry which is preliminary data.</text>
</comment>
<sequence length="344" mass="39161">MDNYGDFLQYLGPDMSIKILMHLDDPSDLVRVCSVSKTWRQFVIGNDLCKQLCLKLLPDVSSGTQVIEVNNTIEPVTVRESRCLEWECLKRNHRVYAFLARAINPFTRKDCISEAINASSTDNYPEESIQNTLEPGDRVEDRPSYWSSKGELDPAVPETLIYKLMANMCLVTEIHLQPFQAYFQYGFPVYSAKAVRFRMGHPKFPVELQDGINKSTAGHYFEDEKFIWTYTSPEFPMDKENNLQQFKLQEPVLCVGGILQVELLGRVQRQEMDGLYYICISHVQVVGRPLLPSFDVEILDSTGKCTLKYHSATPGCISSAGTPQEETSMDMDMDRSTWGARGSF</sequence>
<dbReference type="Pfam" id="PF12937">
    <property type="entry name" value="F-box-like"/>
    <property type="match status" value="1"/>
</dbReference>
<dbReference type="CDD" id="cd22086">
    <property type="entry name" value="F-box_EMI"/>
    <property type="match status" value="1"/>
</dbReference>
<evidence type="ECO:0000313" key="3">
    <source>
        <dbReference type="EMBL" id="GAV72485.1"/>
    </source>
</evidence>
<dbReference type="InParanoid" id="A0A1Q3BWW7"/>
<dbReference type="InterPro" id="IPR001810">
    <property type="entry name" value="F-box_dom"/>
</dbReference>
<dbReference type="EMBL" id="BDDD01001009">
    <property type="protein sequence ID" value="GAV72485.1"/>
    <property type="molecule type" value="Genomic_DNA"/>
</dbReference>
<organism evidence="3 4">
    <name type="scientific">Cephalotus follicularis</name>
    <name type="common">Albany pitcher plant</name>
    <dbReference type="NCBI Taxonomy" id="3775"/>
    <lineage>
        <taxon>Eukaryota</taxon>
        <taxon>Viridiplantae</taxon>
        <taxon>Streptophyta</taxon>
        <taxon>Embryophyta</taxon>
        <taxon>Tracheophyta</taxon>
        <taxon>Spermatophyta</taxon>
        <taxon>Magnoliopsida</taxon>
        <taxon>eudicotyledons</taxon>
        <taxon>Gunneridae</taxon>
        <taxon>Pentapetalae</taxon>
        <taxon>rosids</taxon>
        <taxon>fabids</taxon>
        <taxon>Oxalidales</taxon>
        <taxon>Cephalotaceae</taxon>
        <taxon>Cephalotus</taxon>
    </lineage>
</organism>
<gene>
    <name evidence="3" type="ORF">CFOL_v3_15973</name>
</gene>
<feature type="domain" description="F-box" evidence="2">
    <location>
        <begin position="11"/>
        <end position="52"/>
    </location>
</feature>
<protein>
    <submittedName>
        <fullName evidence="3">F-box-like domain-containing protein</fullName>
    </submittedName>
</protein>
<evidence type="ECO:0000256" key="1">
    <source>
        <dbReference type="SAM" id="MobiDB-lite"/>
    </source>
</evidence>
<dbReference type="STRING" id="3775.A0A1Q3BWW7"/>
<name>A0A1Q3BWW7_CEPFO</name>
<feature type="region of interest" description="Disordered" evidence="1">
    <location>
        <begin position="123"/>
        <end position="146"/>
    </location>
</feature>
<dbReference type="SUPFAM" id="SSF81383">
    <property type="entry name" value="F-box domain"/>
    <property type="match status" value="1"/>
</dbReference>
<evidence type="ECO:0000313" key="4">
    <source>
        <dbReference type="Proteomes" id="UP000187406"/>
    </source>
</evidence>
<accession>A0A1Q3BWW7</accession>
<proteinExistence type="predicted"/>
<dbReference type="InterPro" id="IPR036047">
    <property type="entry name" value="F-box-like_dom_sf"/>
</dbReference>
<dbReference type="PANTHER" id="PTHR39741:SF2">
    <property type="entry name" value="F-BOX DOMAIN-CONTAINING PROTEIN"/>
    <property type="match status" value="1"/>
</dbReference>
<dbReference type="SMART" id="SM00256">
    <property type="entry name" value="FBOX"/>
    <property type="match status" value="1"/>
</dbReference>
<reference evidence="4" key="1">
    <citation type="submission" date="2016-04" db="EMBL/GenBank/DDBJ databases">
        <title>Cephalotus genome sequencing.</title>
        <authorList>
            <person name="Fukushima K."/>
            <person name="Hasebe M."/>
            <person name="Fang X."/>
        </authorList>
    </citation>
    <scope>NUCLEOTIDE SEQUENCE [LARGE SCALE GENOMIC DNA]</scope>
    <source>
        <strain evidence="4">cv. St1</strain>
    </source>
</reference>
<keyword evidence="4" id="KW-1185">Reference proteome</keyword>
<dbReference type="OrthoDB" id="63379at2759"/>
<dbReference type="InterPro" id="IPR055336">
    <property type="entry name" value="At4g00755-like"/>
</dbReference>